<evidence type="ECO:0000313" key="2">
    <source>
        <dbReference type="Proteomes" id="UP000016504"/>
    </source>
</evidence>
<evidence type="ECO:0000313" key="1">
    <source>
        <dbReference type="EMBL" id="ERH61479.1"/>
    </source>
</evidence>
<dbReference type="AlphaFoldDB" id="U1TTI7"/>
<accession>U1TTI7</accession>
<comment type="caution">
    <text evidence="1">The sequence shown here is derived from an EMBL/GenBank/DDBJ whole genome shotgun (WGS) entry which is preliminary data.</text>
</comment>
<protein>
    <submittedName>
        <fullName evidence="1">Uncharacterized protein</fullName>
    </submittedName>
</protein>
<organism evidence="1 2">
    <name type="scientific">Pseudomonas simiae</name>
    <dbReference type="NCBI Taxonomy" id="321846"/>
    <lineage>
        <taxon>Bacteria</taxon>
        <taxon>Pseudomonadati</taxon>
        <taxon>Pseudomonadota</taxon>
        <taxon>Gammaproteobacteria</taxon>
        <taxon>Pseudomonadales</taxon>
        <taxon>Pseudomonadaceae</taxon>
        <taxon>Pseudomonas</taxon>
    </lineage>
</organism>
<dbReference type="GeneID" id="75933720"/>
<dbReference type="PATRIC" id="fig|1390371.3.peg.22"/>
<name>U1TTI7_9PSED</name>
<gene>
    <name evidence="1" type="ORF">O204_00115</name>
</gene>
<sequence length="41" mass="4670">MSLYPRRRDCTYGNASVIVSDEEHLVKRVMQLTAGQGVYPE</sequence>
<dbReference type="RefSeq" id="WP_010209019.1">
    <property type="nucleotide sequence ID" value="NZ_AVQG01000001.1"/>
</dbReference>
<reference evidence="1 2" key="1">
    <citation type="submission" date="2013-08" db="EMBL/GenBank/DDBJ databases">
        <title>Biodegradation of aromatic compounds in biofilm forming Pseudomonas isolated from sewage sludge.</title>
        <authorList>
            <person name="Qureshi A."/>
            <person name="Ghosh S."/>
            <person name="Khardenavis A.A."/>
            <person name="Kapley A."/>
            <person name="Purohit H.J."/>
        </authorList>
    </citation>
    <scope>NUCLEOTIDE SEQUENCE [LARGE SCALE GENOMIC DNA]</scope>
    <source>
        <strain evidence="1 2">EGD-AQ6</strain>
    </source>
</reference>
<dbReference type="Proteomes" id="UP000016504">
    <property type="component" value="Unassembled WGS sequence"/>
</dbReference>
<proteinExistence type="predicted"/>
<dbReference type="EMBL" id="AVQG01000001">
    <property type="protein sequence ID" value="ERH61479.1"/>
    <property type="molecule type" value="Genomic_DNA"/>
</dbReference>